<dbReference type="Pfam" id="PF01585">
    <property type="entry name" value="G-patch"/>
    <property type="match status" value="1"/>
</dbReference>
<evidence type="ECO:0000256" key="2">
    <source>
        <dbReference type="SAM" id="MobiDB-lite"/>
    </source>
</evidence>
<dbReference type="PROSITE" id="PS50174">
    <property type="entry name" value="G_PATCH"/>
    <property type="match status" value="1"/>
</dbReference>
<feature type="region of interest" description="Disordered" evidence="2">
    <location>
        <begin position="130"/>
        <end position="158"/>
    </location>
</feature>
<comment type="caution">
    <text evidence="4">The sequence shown here is derived from an EMBL/GenBank/DDBJ whole genome shotgun (WGS) entry which is preliminary data.</text>
</comment>
<gene>
    <name evidence="4" type="ORF">ODALV1_LOCUS8212</name>
</gene>
<evidence type="ECO:0000256" key="1">
    <source>
        <dbReference type="ARBA" id="ARBA00040365"/>
    </source>
</evidence>
<evidence type="ECO:0000313" key="4">
    <source>
        <dbReference type="EMBL" id="CAL8092424.1"/>
    </source>
</evidence>
<reference evidence="4 5" key="1">
    <citation type="submission" date="2024-08" db="EMBL/GenBank/DDBJ databases">
        <authorList>
            <person name="Cucini C."/>
            <person name="Frati F."/>
        </authorList>
    </citation>
    <scope>NUCLEOTIDE SEQUENCE [LARGE SCALE GENOMIC DNA]</scope>
</reference>
<feature type="compositionally biased region" description="Basic residues" evidence="2">
    <location>
        <begin position="279"/>
        <end position="290"/>
    </location>
</feature>
<feature type="compositionally biased region" description="Basic residues" evidence="2">
    <location>
        <begin position="326"/>
        <end position="339"/>
    </location>
</feature>
<dbReference type="PANTHER" id="PTHR23149:SF9">
    <property type="entry name" value="G PATCH DOMAIN-CONTAINING PROTEIN 4"/>
    <property type="match status" value="1"/>
</dbReference>
<dbReference type="InterPro" id="IPR000467">
    <property type="entry name" value="G_patch_dom"/>
</dbReference>
<dbReference type="EMBL" id="CAXLJM020000025">
    <property type="protein sequence ID" value="CAL8092424.1"/>
    <property type="molecule type" value="Genomic_DNA"/>
</dbReference>
<sequence>MDFARKQLEKFGWKDGTGLGKNEQGILTAIKPTLKVGKEGMGFDLSKELVDTWWTRAYDDSLKRINVDENDGSDTVGVSLQEDEDDGNLQGGGLVKDEERPFIRMKKRMTKATFTTFSKGAILSNGEMITEKSQSEDSNDDSHANDKDPPKSTLKSLTDEELFKACGGRTAHKGARFGLKLSGKLARIAAQEEALKELLVKSQSKEVKVKPDPEEPVHIPEEDVCNSSKKKKDKKKKSKKHQEPDSVPWDNCNQLSEMEVQPELEAENSDTITEESKLSKKKQKKHKKRKYAELQDKEEENATNEVSSDLISETPADSVEVESERMKKKKKSKKHKRSKDNHESSNLISS</sequence>
<dbReference type="SMART" id="SM00443">
    <property type="entry name" value="G_patch"/>
    <property type="match status" value="1"/>
</dbReference>
<dbReference type="PANTHER" id="PTHR23149">
    <property type="entry name" value="G PATCH DOMAIN CONTAINING PROTEIN"/>
    <property type="match status" value="1"/>
</dbReference>
<dbReference type="InterPro" id="IPR050656">
    <property type="entry name" value="PINX1"/>
</dbReference>
<feature type="region of interest" description="Disordered" evidence="2">
    <location>
        <begin position="200"/>
        <end position="350"/>
    </location>
</feature>
<organism evidence="4 5">
    <name type="scientific">Orchesella dallaii</name>
    <dbReference type="NCBI Taxonomy" id="48710"/>
    <lineage>
        <taxon>Eukaryota</taxon>
        <taxon>Metazoa</taxon>
        <taxon>Ecdysozoa</taxon>
        <taxon>Arthropoda</taxon>
        <taxon>Hexapoda</taxon>
        <taxon>Collembola</taxon>
        <taxon>Entomobryomorpha</taxon>
        <taxon>Entomobryoidea</taxon>
        <taxon>Orchesellidae</taxon>
        <taxon>Orchesellinae</taxon>
        <taxon>Orchesella</taxon>
    </lineage>
</organism>
<feature type="compositionally biased region" description="Basic and acidic residues" evidence="2">
    <location>
        <begin position="130"/>
        <end position="150"/>
    </location>
</feature>
<feature type="compositionally biased region" description="Basic and acidic residues" evidence="2">
    <location>
        <begin position="200"/>
        <end position="221"/>
    </location>
</feature>
<feature type="region of interest" description="Disordered" evidence="2">
    <location>
        <begin position="69"/>
        <end position="95"/>
    </location>
</feature>
<proteinExistence type="predicted"/>
<feature type="compositionally biased region" description="Basic residues" evidence="2">
    <location>
        <begin position="228"/>
        <end position="240"/>
    </location>
</feature>
<accession>A0ABP1QE01</accession>
<protein>
    <recommendedName>
        <fullName evidence="1">G patch domain-containing protein 4</fullName>
    </recommendedName>
</protein>
<dbReference type="Proteomes" id="UP001642540">
    <property type="component" value="Unassembled WGS sequence"/>
</dbReference>
<evidence type="ECO:0000313" key="5">
    <source>
        <dbReference type="Proteomes" id="UP001642540"/>
    </source>
</evidence>
<feature type="domain" description="G-patch" evidence="3">
    <location>
        <begin position="1"/>
        <end position="46"/>
    </location>
</feature>
<evidence type="ECO:0000259" key="3">
    <source>
        <dbReference type="PROSITE" id="PS50174"/>
    </source>
</evidence>
<name>A0ABP1QE01_9HEXA</name>
<keyword evidence="5" id="KW-1185">Reference proteome</keyword>